<accession>A0ABT2TB82</accession>
<evidence type="ECO:0000313" key="2">
    <source>
        <dbReference type="Proteomes" id="UP001652394"/>
    </source>
</evidence>
<evidence type="ECO:0000313" key="1">
    <source>
        <dbReference type="EMBL" id="MCU6747132.1"/>
    </source>
</evidence>
<evidence type="ECO:0008006" key="3">
    <source>
        <dbReference type="Google" id="ProtNLM"/>
    </source>
</evidence>
<dbReference type="InterPro" id="IPR053161">
    <property type="entry name" value="Ulvan_degrading_GH"/>
</dbReference>
<sequence>MKNGMEEVLKGKGENYILPFLWLRGENRERLGLEMKRIHDSGIGAVCIESRPHPDFLGEQWWEDTGYVMKLAKEYGMKVWFLDDSHYPTGYCAGKLTEDSPYVKQYISHYMVDVVGPAKELSFMVKLEKGERFLGALLLERDKEAQFSFSNIKDISDKIQGDFICTEIPEGFYAVMIIKVTKKSTGREKYLNVIDKEAVRFFIDTVYEAHYAHYKKEFGNTFAGFFSDEPGFGNIGWEHEHAIYLGRYDMDLPWCEELEIKLKERWGDTYRVSLASLWGETPEAPRLRYDFMDLATQLYADNFCGQIGTWCREKGVEYMGHIIEDGGMHARLGGGAGHYFRALWGQDYAGIDVVLQQIRPQLDDTAFYRVGGKQFYYGEFYHYGLAKLALSLAFLDPKKEGRAMSEIFGAYGWAEGLKMMTWLANHMMVRGINVFVPHAFSMKPCPDPDSPPHFSADGKNPQFPYFKNLMTYMNRVCHLIQNGRRNVSIGVLYTAEAEWMGDKQPFERAGKWLTRNQIDYDVLPMDLLTRAEVENGSIRINQEVLRLLVVPSSEHLPAHFLSWMKQAQEKGLKIVRTADKWNTEGLDEKNLLHLIRQEKLDEVDVKAENYAPYLRSYRYFREEGEILLLFNENTIETLDVSLQIPKSREKYIVEYDAWKNTLLQTDNKNEKLRLQFAPGEMRIFFLVDVDRKKCTLEEMPEIKQNRELLRVKKEETISLADFQLYLEEEGTKKPIAYDMKQKTGNVTSAGEKPDFCGKMIYRTSFSCKKTEEKCELDLGEVYETAEVLVNGKSAGVRLTAPYCFDLTDIVREGENHLEIRVVNTLVHRIKDWQSMSMPVEPSGLLGPVKLRQII</sequence>
<dbReference type="InterPro" id="IPR008979">
    <property type="entry name" value="Galactose-bd-like_sf"/>
</dbReference>
<keyword evidence="2" id="KW-1185">Reference proteome</keyword>
<dbReference type="NCBIfam" id="NF045579">
    <property type="entry name" value="rhamnoside_JR"/>
    <property type="match status" value="1"/>
</dbReference>
<dbReference type="PANTHER" id="PTHR36848">
    <property type="entry name" value="DNA-BINDING PROTEIN (PUTATIVE SECRETED PROTEIN)-RELATED"/>
    <property type="match status" value="1"/>
</dbReference>
<reference evidence="1 2" key="1">
    <citation type="journal article" date="2021" name="ISME Commun">
        <title>Automated analysis of genomic sequences facilitates high-throughput and comprehensive description of bacteria.</title>
        <authorList>
            <person name="Hitch T.C.A."/>
        </authorList>
    </citation>
    <scope>NUCLEOTIDE SEQUENCE [LARGE SCALE GENOMIC DNA]</scope>
    <source>
        <strain evidence="1 2">H2_18</strain>
    </source>
</reference>
<dbReference type="Proteomes" id="UP001652394">
    <property type="component" value="Unassembled WGS sequence"/>
</dbReference>
<dbReference type="Gene3D" id="2.60.120.260">
    <property type="entry name" value="Galactose-binding domain-like"/>
    <property type="match status" value="1"/>
</dbReference>
<proteinExistence type="predicted"/>
<comment type="caution">
    <text evidence="1">The sequence shown here is derived from an EMBL/GenBank/DDBJ whole genome shotgun (WGS) entry which is preliminary data.</text>
</comment>
<dbReference type="SUPFAM" id="SSF49785">
    <property type="entry name" value="Galactose-binding domain-like"/>
    <property type="match status" value="1"/>
</dbReference>
<organism evidence="1 2">
    <name type="scientific">Faecalicatena acetigenes</name>
    <dbReference type="NCBI Taxonomy" id="2981790"/>
    <lineage>
        <taxon>Bacteria</taxon>
        <taxon>Bacillati</taxon>
        <taxon>Bacillota</taxon>
        <taxon>Clostridia</taxon>
        <taxon>Lachnospirales</taxon>
        <taxon>Lachnospiraceae</taxon>
        <taxon>Faecalicatena</taxon>
    </lineage>
</organism>
<dbReference type="RefSeq" id="WP_059066441.1">
    <property type="nucleotide sequence ID" value="NZ_JAOQJX010000006.1"/>
</dbReference>
<protein>
    <recommendedName>
        <fullName evidence="3">Glycoside hydrolase family 2</fullName>
    </recommendedName>
</protein>
<dbReference type="PANTHER" id="PTHR36848:SF2">
    <property type="entry name" value="SECRETED PROTEIN"/>
    <property type="match status" value="1"/>
</dbReference>
<gene>
    <name evidence="1" type="ORF">OCV51_05620</name>
</gene>
<dbReference type="EMBL" id="JAOQJX010000006">
    <property type="protein sequence ID" value="MCU6747132.1"/>
    <property type="molecule type" value="Genomic_DNA"/>
</dbReference>
<name>A0ABT2TB82_9FIRM</name>